<evidence type="ECO:0000256" key="1">
    <source>
        <dbReference type="SAM" id="Coils"/>
    </source>
</evidence>
<reference evidence="2 3" key="1">
    <citation type="submission" date="2016-07" db="EMBL/GenBank/DDBJ databases">
        <title>Caryophanon tenue genome sequencing.</title>
        <authorList>
            <person name="Verma A."/>
            <person name="Pal Y."/>
            <person name="Krishnamurthi S."/>
        </authorList>
    </citation>
    <scope>NUCLEOTIDE SEQUENCE [LARGE SCALE GENOMIC DNA]</scope>
    <source>
        <strain evidence="2 3">DSM 14152</strain>
    </source>
</reference>
<dbReference type="Proteomes" id="UP000093199">
    <property type="component" value="Unassembled WGS sequence"/>
</dbReference>
<accession>A0A1C0YMP9</accession>
<gene>
    <name evidence="2" type="ORF">A6M13_00990</name>
</gene>
<keyword evidence="1" id="KW-0175">Coiled coil</keyword>
<dbReference type="EMBL" id="MASJ01000001">
    <property type="protein sequence ID" value="OCS88452.1"/>
    <property type="molecule type" value="Genomic_DNA"/>
</dbReference>
<protein>
    <submittedName>
        <fullName evidence="2">Uncharacterized protein</fullName>
    </submittedName>
</protein>
<sequence>MWMMITVIAVAAIVGEAYKDYLKNQKKTLEIRASLLQEERLLEEQKQKTLLLENERLRLELDTDVAKYEREKETVLLEKR</sequence>
<name>A0A1C0YMP9_9BACL</name>
<evidence type="ECO:0000313" key="3">
    <source>
        <dbReference type="Proteomes" id="UP000093199"/>
    </source>
</evidence>
<comment type="caution">
    <text evidence="2">The sequence shown here is derived from an EMBL/GenBank/DDBJ whole genome shotgun (WGS) entry which is preliminary data.</text>
</comment>
<feature type="coiled-coil region" evidence="1">
    <location>
        <begin position="19"/>
        <end position="62"/>
    </location>
</feature>
<dbReference type="RefSeq" id="WP_066542246.1">
    <property type="nucleotide sequence ID" value="NZ_MASJ01000001.1"/>
</dbReference>
<organism evidence="2 3">
    <name type="scientific">Caryophanon tenue</name>
    <dbReference type="NCBI Taxonomy" id="33978"/>
    <lineage>
        <taxon>Bacteria</taxon>
        <taxon>Bacillati</taxon>
        <taxon>Bacillota</taxon>
        <taxon>Bacilli</taxon>
        <taxon>Bacillales</taxon>
        <taxon>Caryophanaceae</taxon>
        <taxon>Caryophanon</taxon>
    </lineage>
</organism>
<proteinExistence type="predicted"/>
<dbReference type="STRING" id="33978.A6M13_00990"/>
<evidence type="ECO:0000313" key="2">
    <source>
        <dbReference type="EMBL" id="OCS88452.1"/>
    </source>
</evidence>
<keyword evidence="3" id="KW-1185">Reference proteome</keyword>
<dbReference type="AlphaFoldDB" id="A0A1C0YMP9"/>